<keyword evidence="4" id="KW-1185">Reference proteome</keyword>
<evidence type="ECO:0000313" key="3">
    <source>
        <dbReference type="EMBL" id="BDS13281.1"/>
    </source>
</evidence>
<dbReference type="RefSeq" id="WP_264788568.1">
    <property type="nucleotide sequence ID" value="NZ_AP026867.1"/>
</dbReference>
<evidence type="ECO:0000256" key="1">
    <source>
        <dbReference type="SAM" id="SignalP"/>
    </source>
</evidence>
<dbReference type="Proteomes" id="UP001060919">
    <property type="component" value="Chromosome"/>
</dbReference>
<evidence type="ECO:0000313" key="4">
    <source>
        <dbReference type="Proteomes" id="UP001060919"/>
    </source>
</evidence>
<gene>
    <name evidence="3" type="ORF">AsAng_0040110</name>
</gene>
<dbReference type="KEGG" id="aup:AsAng_0040110"/>
<accession>A0A916DUE6</accession>
<dbReference type="Pfam" id="PF18962">
    <property type="entry name" value="Por_Secre_tail"/>
    <property type="match status" value="1"/>
</dbReference>
<feature type="domain" description="Secretion system C-terminal sorting" evidence="2">
    <location>
        <begin position="307"/>
        <end position="379"/>
    </location>
</feature>
<dbReference type="EMBL" id="AP026867">
    <property type="protein sequence ID" value="BDS13281.1"/>
    <property type="molecule type" value="Genomic_DNA"/>
</dbReference>
<keyword evidence="1" id="KW-0732">Signal</keyword>
<feature type="chain" id="PRO_5037827827" evidence="1">
    <location>
        <begin position="21"/>
        <end position="387"/>
    </location>
</feature>
<dbReference type="NCBIfam" id="TIGR04183">
    <property type="entry name" value="Por_Secre_tail"/>
    <property type="match status" value="1"/>
</dbReference>
<evidence type="ECO:0000259" key="2">
    <source>
        <dbReference type="Pfam" id="PF18962"/>
    </source>
</evidence>
<dbReference type="InterPro" id="IPR026444">
    <property type="entry name" value="Secre_tail"/>
</dbReference>
<dbReference type="AlphaFoldDB" id="A0A916DUE6"/>
<feature type="signal peptide" evidence="1">
    <location>
        <begin position="1"/>
        <end position="20"/>
    </location>
</feature>
<reference evidence="3" key="1">
    <citation type="submission" date="2022-09" db="EMBL/GenBank/DDBJ databases">
        <title>Aureispira anguillicida sp. nov., isolated from Leptocephalus of Japanese eel Anguilla japonica.</title>
        <authorList>
            <person name="Yuasa K."/>
            <person name="Mekata T."/>
            <person name="Ikunari K."/>
        </authorList>
    </citation>
    <scope>NUCLEOTIDE SEQUENCE</scope>
    <source>
        <strain evidence="3">EL160426</strain>
    </source>
</reference>
<proteinExistence type="predicted"/>
<sequence length="387" mass="42335">MKKYLLLNLLCLLIVGSSVGQITYTAISFPQAGDVLSISTAVDSTLTVTAPSATATAWDFSQLTAINTNYDTIQPASSGADFAMFPNTDVLQPLVGQIGIAYTDVTATQVERVGGGFELFGVSFINDYANSHIKQIVPLTYNDIASDIYTFRFGAHIDSVPFLRQLIDSLVSGLPLSPDSIRIAMDGDEDREVDAWGTCAMADSTYNVLRQKVVTDFTMKLEVGVDVPFLGFQWFDLAGFMQLPFPTSGTIVQYNFLSEGVKQPLVTLTLDSAETIITNIEFLDTIINNPPSTIDVRYLENEIAAKLFPNPAQQTVQIQVAARDMPREGYYLSIVDMLGRVVLAEGTILETTHQVNTTAIANGHYVVVLRNKAGKILKRAQLEVHKQ</sequence>
<name>A0A916DUE6_9BACT</name>
<protein>
    <submittedName>
        <fullName evidence="3">T9SS type A sorting domain-containing protein</fullName>
    </submittedName>
</protein>
<organism evidence="3 4">
    <name type="scientific">Aureispira anguillae</name>
    <dbReference type="NCBI Taxonomy" id="2864201"/>
    <lineage>
        <taxon>Bacteria</taxon>
        <taxon>Pseudomonadati</taxon>
        <taxon>Bacteroidota</taxon>
        <taxon>Saprospiria</taxon>
        <taxon>Saprospirales</taxon>
        <taxon>Saprospiraceae</taxon>
        <taxon>Aureispira</taxon>
    </lineage>
</organism>